<reference evidence="1 2" key="1">
    <citation type="submission" date="2020-08" db="EMBL/GenBank/DDBJ databases">
        <authorList>
            <person name="Newling K."/>
            <person name="Davey J."/>
            <person name="Forrester S."/>
        </authorList>
    </citation>
    <scope>NUCLEOTIDE SEQUENCE [LARGE SCALE GENOMIC DNA]</scope>
    <source>
        <strain evidence="2">Crithidia deanei Carvalho (ATCC PRA-265)</strain>
    </source>
</reference>
<dbReference type="AlphaFoldDB" id="S9VCJ3"/>
<keyword evidence="2" id="KW-1185">Reference proteome</keyword>
<dbReference type="Proteomes" id="UP000515908">
    <property type="component" value="Chromosome 12"/>
</dbReference>
<accession>S9VCJ3</accession>
<sequence length="169" mass="19037">MAKPFSRNLRRGAIHALPKRAQRKARQISFQPSENKVYLVKVPPKKLNNLFWFSEKRKIVKKGLNFSLEPNINIAITVDCRMQITALSKSIEQEESAKHKGAAGKRGFLEIREELPFGRQMPWMCVGSVEPAGMEKIKVVLPAGSYHVRSIGASLAVFCLVYDIEAELS</sequence>
<dbReference type="OrthoDB" id="270315at2759"/>
<evidence type="ECO:0000313" key="1">
    <source>
        <dbReference type="EMBL" id="CAD2218970.1"/>
    </source>
</evidence>
<gene>
    <name evidence="1" type="ORF">ADEAN_000646300</name>
</gene>
<organism evidence="1 2">
    <name type="scientific">Angomonas deanei</name>
    <dbReference type="NCBI Taxonomy" id="59799"/>
    <lineage>
        <taxon>Eukaryota</taxon>
        <taxon>Discoba</taxon>
        <taxon>Euglenozoa</taxon>
        <taxon>Kinetoplastea</taxon>
        <taxon>Metakinetoplastina</taxon>
        <taxon>Trypanosomatida</taxon>
        <taxon>Trypanosomatidae</taxon>
        <taxon>Strigomonadinae</taxon>
        <taxon>Angomonas</taxon>
    </lineage>
</organism>
<dbReference type="EMBL" id="LR877156">
    <property type="protein sequence ID" value="CAD2218970.1"/>
    <property type="molecule type" value="Genomic_DNA"/>
</dbReference>
<proteinExistence type="predicted"/>
<evidence type="ECO:0000313" key="2">
    <source>
        <dbReference type="Proteomes" id="UP000515908"/>
    </source>
</evidence>
<dbReference type="VEuPathDB" id="TriTrypDB:ADEAN_000646300"/>
<name>S9VCJ3_9TRYP</name>
<protein>
    <submittedName>
        <fullName evidence="1">Uncharacterized protein</fullName>
    </submittedName>
</protein>